<sequence>LSMPKTKLMRTSTAHEQAATTRKNQEKEEEEEETRVRCGWEESKTPVCMWETQCMCARARGNYRGVQESGQAQSGPQEELEDPLGGSQVQRRASSDRQGDFLSCGVERKKEGRGQKEEKGGGGGALSS</sequence>
<organism evidence="2 3">
    <name type="scientific">Prorocentrum cordatum</name>
    <dbReference type="NCBI Taxonomy" id="2364126"/>
    <lineage>
        <taxon>Eukaryota</taxon>
        <taxon>Sar</taxon>
        <taxon>Alveolata</taxon>
        <taxon>Dinophyceae</taxon>
        <taxon>Prorocentrales</taxon>
        <taxon>Prorocentraceae</taxon>
        <taxon>Prorocentrum</taxon>
    </lineage>
</organism>
<feature type="region of interest" description="Disordered" evidence="1">
    <location>
        <begin position="1"/>
        <end position="38"/>
    </location>
</feature>
<comment type="caution">
    <text evidence="2">The sequence shown here is derived from an EMBL/GenBank/DDBJ whole genome shotgun (WGS) entry which is preliminary data.</text>
</comment>
<feature type="compositionally biased region" description="Basic and acidic residues" evidence="1">
    <location>
        <begin position="106"/>
        <end position="120"/>
    </location>
</feature>
<evidence type="ECO:0000313" key="2">
    <source>
        <dbReference type="EMBL" id="CAK0860360.1"/>
    </source>
</evidence>
<feature type="compositionally biased region" description="Polar residues" evidence="1">
    <location>
        <begin position="9"/>
        <end position="22"/>
    </location>
</feature>
<accession>A0ABN9UKU4</accession>
<evidence type="ECO:0000256" key="1">
    <source>
        <dbReference type="SAM" id="MobiDB-lite"/>
    </source>
</evidence>
<feature type="region of interest" description="Disordered" evidence="1">
    <location>
        <begin position="64"/>
        <end position="128"/>
    </location>
</feature>
<reference evidence="2" key="1">
    <citation type="submission" date="2023-10" db="EMBL/GenBank/DDBJ databases">
        <authorList>
            <person name="Chen Y."/>
            <person name="Shah S."/>
            <person name="Dougan E. K."/>
            <person name="Thang M."/>
            <person name="Chan C."/>
        </authorList>
    </citation>
    <scope>NUCLEOTIDE SEQUENCE [LARGE SCALE GENOMIC DNA]</scope>
</reference>
<keyword evidence="3" id="KW-1185">Reference proteome</keyword>
<gene>
    <name evidence="2" type="ORF">PCOR1329_LOCUS49360</name>
</gene>
<proteinExistence type="predicted"/>
<name>A0ABN9UKU4_9DINO</name>
<feature type="non-terminal residue" evidence="2">
    <location>
        <position position="1"/>
    </location>
</feature>
<dbReference type="Proteomes" id="UP001189429">
    <property type="component" value="Unassembled WGS sequence"/>
</dbReference>
<dbReference type="EMBL" id="CAUYUJ010015971">
    <property type="protein sequence ID" value="CAK0860360.1"/>
    <property type="molecule type" value="Genomic_DNA"/>
</dbReference>
<protein>
    <submittedName>
        <fullName evidence="2">Uncharacterized protein</fullName>
    </submittedName>
</protein>
<evidence type="ECO:0000313" key="3">
    <source>
        <dbReference type="Proteomes" id="UP001189429"/>
    </source>
</evidence>